<dbReference type="Pfam" id="PF20126">
    <property type="entry name" value="TumE"/>
    <property type="match status" value="1"/>
</dbReference>
<proteinExistence type="predicted"/>
<reference evidence="1 2" key="1">
    <citation type="journal article" date="2019" name="Int. J. Syst. Evol. Microbiol.">
        <title>The Global Catalogue of Microorganisms (GCM) 10K type strain sequencing project: providing services to taxonomists for standard genome sequencing and annotation.</title>
        <authorList>
            <consortium name="The Broad Institute Genomics Platform"/>
            <consortium name="The Broad Institute Genome Sequencing Center for Infectious Disease"/>
            <person name="Wu L."/>
            <person name="Ma J."/>
        </authorList>
    </citation>
    <scope>NUCLEOTIDE SEQUENCE [LARGE SCALE GENOMIC DNA]</scope>
    <source>
        <strain evidence="1 2">JCM 17504</strain>
    </source>
</reference>
<sequence>MPILEVKIATIFVFPSNQPDSNVISLRDEPHPEEYGTEASIEVKPHVNGDYHITYLEDQFGEEWMGRWDCHESEEYSIDHFHSPPNATHDNGMNRDYPPELPSVFSHVVVPWVNDRMRDILDGIRVSEATERLSEQVRLSIEIPE</sequence>
<dbReference type="InterPro" id="IPR045397">
    <property type="entry name" value="TumE-like"/>
</dbReference>
<dbReference type="EMBL" id="BAABKX010000030">
    <property type="protein sequence ID" value="GAA5065690.1"/>
    <property type="molecule type" value="Genomic_DNA"/>
</dbReference>
<evidence type="ECO:0000313" key="1">
    <source>
        <dbReference type="EMBL" id="GAA5065690.1"/>
    </source>
</evidence>
<protein>
    <submittedName>
        <fullName evidence="1">Uncharacterized protein</fullName>
    </submittedName>
</protein>
<evidence type="ECO:0000313" key="2">
    <source>
        <dbReference type="Proteomes" id="UP001501729"/>
    </source>
</evidence>
<organism evidence="1 2">
    <name type="scientific">Haladaptatus pallidirubidus</name>
    <dbReference type="NCBI Taxonomy" id="1008152"/>
    <lineage>
        <taxon>Archaea</taxon>
        <taxon>Methanobacteriati</taxon>
        <taxon>Methanobacteriota</taxon>
        <taxon>Stenosarchaea group</taxon>
        <taxon>Halobacteria</taxon>
        <taxon>Halobacteriales</taxon>
        <taxon>Haladaptataceae</taxon>
        <taxon>Haladaptatus</taxon>
    </lineage>
</organism>
<name>A0AAV3USC7_9EURY</name>
<gene>
    <name evidence="1" type="ORF">GCM10025751_56920</name>
</gene>
<accession>A0AAV3USC7</accession>
<keyword evidence="2" id="KW-1185">Reference proteome</keyword>
<comment type="caution">
    <text evidence="1">The sequence shown here is derived from an EMBL/GenBank/DDBJ whole genome shotgun (WGS) entry which is preliminary data.</text>
</comment>
<dbReference type="AlphaFoldDB" id="A0AAV3USC7"/>
<dbReference type="Proteomes" id="UP001501729">
    <property type="component" value="Unassembled WGS sequence"/>
</dbReference>